<organism evidence="2 3">
    <name type="scientific">Galerina marginata (strain CBS 339.88)</name>
    <dbReference type="NCBI Taxonomy" id="685588"/>
    <lineage>
        <taxon>Eukaryota</taxon>
        <taxon>Fungi</taxon>
        <taxon>Dikarya</taxon>
        <taxon>Basidiomycota</taxon>
        <taxon>Agaricomycotina</taxon>
        <taxon>Agaricomycetes</taxon>
        <taxon>Agaricomycetidae</taxon>
        <taxon>Agaricales</taxon>
        <taxon>Agaricineae</taxon>
        <taxon>Strophariaceae</taxon>
        <taxon>Galerina</taxon>
    </lineage>
</organism>
<evidence type="ECO:0000313" key="2">
    <source>
        <dbReference type="EMBL" id="KDR70933.1"/>
    </source>
</evidence>
<proteinExistence type="predicted"/>
<reference evidence="3" key="1">
    <citation type="journal article" date="2014" name="Proc. Natl. Acad. Sci. U.S.A.">
        <title>Extensive sampling of basidiomycete genomes demonstrates inadequacy of the white-rot/brown-rot paradigm for wood decay fungi.</title>
        <authorList>
            <person name="Riley R."/>
            <person name="Salamov A.A."/>
            <person name="Brown D.W."/>
            <person name="Nagy L.G."/>
            <person name="Floudas D."/>
            <person name="Held B.W."/>
            <person name="Levasseur A."/>
            <person name="Lombard V."/>
            <person name="Morin E."/>
            <person name="Otillar R."/>
            <person name="Lindquist E.A."/>
            <person name="Sun H."/>
            <person name="LaButti K.M."/>
            <person name="Schmutz J."/>
            <person name="Jabbour D."/>
            <person name="Luo H."/>
            <person name="Baker S.E."/>
            <person name="Pisabarro A.G."/>
            <person name="Walton J.D."/>
            <person name="Blanchette R.A."/>
            <person name="Henrissat B."/>
            <person name="Martin F."/>
            <person name="Cullen D."/>
            <person name="Hibbett D.S."/>
            <person name="Grigoriev I.V."/>
        </authorList>
    </citation>
    <scope>NUCLEOTIDE SEQUENCE [LARGE SCALE GENOMIC DNA]</scope>
    <source>
        <strain evidence="3">CBS 339.88</strain>
    </source>
</reference>
<dbReference type="EMBL" id="KL142395">
    <property type="protein sequence ID" value="KDR70933.1"/>
    <property type="molecule type" value="Genomic_DNA"/>
</dbReference>
<protein>
    <recommendedName>
        <fullName evidence="4">Secreted protein</fullName>
    </recommendedName>
</protein>
<evidence type="ECO:0000256" key="1">
    <source>
        <dbReference type="SAM" id="SignalP"/>
    </source>
</evidence>
<sequence>MCAIGVVFVSITFLFSGGAVRGNGRKKEITRGLAVVSQPLGFSGRVAGEFKWGRAGEKAWSLQATSFRHTDGDATLAAA</sequence>
<name>A0A067SW30_GALM3</name>
<accession>A0A067SW30</accession>
<keyword evidence="1" id="KW-0732">Signal</keyword>
<keyword evidence="3" id="KW-1185">Reference proteome</keyword>
<feature type="signal peptide" evidence="1">
    <location>
        <begin position="1"/>
        <end position="19"/>
    </location>
</feature>
<evidence type="ECO:0000313" key="3">
    <source>
        <dbReference type="Proteomes" id="UP000027222"/>
    </source>
</evidence>
<dbReference type="Proteomes" id="UP000027222">
    <property type="component" value="Unassembled WGS sequence"/>
</dbReference>
<gene>
    <name evidence="2" type="ORF">GALMADRAFT_254542</name>
</gene>
<evidence type="ECO:0008006" key="4">
    <source>
        <dbReference type="Google" id="ProtNLM"/>
    </source>
</evidence>
<dbReference type="AlphaFoldDB" id="A0A067SW30"/>
<feature type="chain" id="PRO_5001646210" description="Secreted protein" evidence="1">
    <location>
        <begin position="20"/>
        <end position="79"/>
    </location>
</feature>
<dbReference type="HOGENOM" id="CLU_2606198_0_0_1"/>